<dbReference type="InterPro" id="IPR016126">
    <property type="entry name" value="Secretoglobin"/>
</dbReference>
<dbReference type="Proteomes" id="UP000694411">
    <property type="component" value="Chromosome 14"/>
</dbReference>
<dbReference type="PROSITE" id="PS51257">
    <property type="entry name" value="PROKAR_LIPOPROTEIN"/>
    <property type="match status" value="1"/>
</dbReference>
<keyword evidence="2" id="KW-0964">Secreted</keyword>
<sequence>MKLLMVLMLAALPLLCYAGSGCQLLEDVVAKTLDPKVSVPEFQQYVQEFTDSVAAKNAVGEFKQCFLNQSSETLQNFDLMMVINFIFFSCPCRNVIGQKGSNSSWLLCVPFPEKGLKQTCGW</sequence>
<comment type="subcellular location">
    <subcellularLocation>
        <location evidence="1">Secreted</location>
    </subcellularLocation>
</comment>
<feature type="signal peptide" evidence="3">
    <location>
        <begin position="1"/>
        <end position="18"/>
    </location>
</feature>
<dbReference type="AlphaFoldDB" id="A0A8D2FFX3"/>
<reference evidence="4" key="3">
    <citation type="submission" date="2025-09" db="UniProtKB">
        <authorList>
            <consortium name="Ensembl"/>
        </authorList>
    </citation>
    <scope>IDENTIFICATION</scope>
</reference>
<dbReference type="PROSITE" id="PS51311">
    <property type="entry name" value="SCGB"/>
    <property type="match status" value="1"/>
</dbReference>
<evidence type="ECO:0000313" key="4">
    <source>
        <dbReference type="Ensembl" id="ENSTGEP00000020480.1"/>
    </source>
</evidence>
<proteinExistence type="predicted"/>
<reference evidence="4" key="2">
    <citation type="submission" date="2025-08" db="UniProtKB">
        <authorList>
            <consortium name="Ensembl"/>
        </authorList>
    </citation>
    <scope>IDENTIFICATION</scope>
</reference>
<dbReference type="Pfam" id="PF01099">
    <property type="entry name" value="Uteroglobin"/>
    <property type="match status" value="1"/>
</dbReference>
<dbReference type="GO" id="GO:0005615">
    <property type="term" value="C:extracellular space"/>
    <property type="evidence" value="ECO:0007669"/>
    <property type="project" value="TreeGrafter"/>
</dbReference>
<evidence type="ECO:0000256" key="2">
    <source>
        <dbReference type="ARBA" id="ARBA00022525"/>
    </source>
</evidence>
<reference evidence="4" key="1">
    <citation type="submission" date="2018-05" db="EMBL/GenBank/DDBJ databases">
        <title>Whole genome of Theropithecus gelada.</title>
        <authorList>
            <person name="Chiou K.L."/>
            <person name="Snyder-Mackler N."/>
        </authorList>
    </citation>
    <scope>NUCLEOTIDE SEQUENCE [LARGE SCALE GENOMIC DNA]</scope>
</reference>
<evidence type="ECO:0000256" key="3">
    <source>
        <dbReference type="SAM" id="SignalP"/>
    </source>
</evidence>
<dbReference type="SUPFAM" id="SSF48201">
    <property type="entry name" value="Uteroglobin-like"/>
    <property type="match status" value="1"/>
</dbReference>
<protein>
    <recommendedName>
        <fullName evidence="6">Secretoglobin family 2A member 2</fullName>
    </recommendedName>
</protein>
<dbReference type="Ensembl" id="ENSTGET00000024373.1">
    <property type="protein sequence ID" value="ENSTGEP00000020480.1"/>
    <property type="gene ID" value="ENSTGEG00000016463.1"/>
</dbReference>
<dbReference type="InterPro" id="IPR035960">
    <property type="entry name" value="Secretoglobin_sf"/>
</dbReference>
<organism evidence="4 5">
    <name type="scientific">Theropithecus gelada</name>
    <name type="common">Gelada baboon</name>
    <dbReference type="NCBI Taxonomy" id="9565"/>
    <lineage>
        <taxon>Eukaryota</taxon>
        <taxon>Metazoa</taxon>
        <taxon>Chordata</taxon>
        <taxon>Craniata</taxon>
        <taxon>Vertebrata</taxon>
        <taxon>Euteleostomi</taxon>
        <taxon>Mammalia</taxon>
        <taxon>Eutheria</taxon>
        <taxon>Euarchontoglires</taxon>
        <taxon>Primates</taxon>
        <taxon>Haplorrhini</taxon>
        <taxon>Catarrhini</taxon>
        <taxon>Cercopithecidae</taxon>
        <taxon>Cercopithecinae</taxon>
        <taxon>Theropithecus</taxon>
    </lineage>
</organism>
<feature type="chain" id="PRO_5034659980" description="Secretoglobin family 2A member 2" evidence="3">
    <location>
        <begin position="19"/>
        <end position="122"/>
    </location>
</feature>
<keyword evidence="3" id="KW-0732">Signal</keyword>
<accession>A0A8D2FFX3</accession>
<dbReference type="CDD" id="cd00633">
    <property type="entry name" value="Secretoglobin"/>
    <property type="match status" value="1"/>
</dbReference>
<dbReference type="PANTHER" id="PTHR14037">
    <property type="entry name" value="MAMMAGLOBIN-RELATED"/>
    <property type="match status" value="1"/>
</dbReference>
<evidence type="ECO:0008006" key="6">
    <source>
        <dbReference type="Google" id="ProtNLM"/>
    </source>
</evidence>
<dbReference type="PANTHER" id="PTHR14037:SF4">
    <property type="entry name" value="MAMMAGLOBIN-B"/>
    <property type="match status" value="1"/>
</dbReference>
<name>A0A8D2FFX3_THEGE</name>
<keyword evidence="5" id="KW-1185">Reference proteome</keyword>
<evidence type="ECO:0000313" key="5">
    <source>
        <dbReference type="Proteomes" id="UP000694411"/>
    </source>
</evidence>
<dbReference type="GO" id="GO:0030521">
    <property type="term" value="P:androgen receptor signaling pathway"/>
    <property type="evidence" value="ECO:0007669"/>
    <property type="project" value="TreeGrafter"/>
</dbReference>
<evidence type="ECO:0000256" key="1">
    <source>
        <dbReference type="ARBA" id="ARBA00004613"/>
    </source>
</evidence>